<evidence type="ECO:0000313" key="1">
    <source>
        <dbReference type="EMBL" id="KAK3944505.1"/>
    </source>
</evidence>
<proteinExistence type="predicted"/>
<name>A0AAN6NFF5_9PEZI</name>
<keyword evidence="2" id="KW-1185">Reference proteome</keyword>
<gene>
    <name evidence="1" type="ORF">QBC46DRAFT_165769</name>
</gene>
<sequence length="115" mass="12630">MRRFCCLPSAATVVILHQYVHSWSFRQGSGTSNLHSVGHTAAYMPVCLSVCLPACRTGTGTQHASSRVSQGCLTLSHSNDNQKNEARSVFLPLLTARSCCPISIRRILIKRLDPF</sequence>
<organism evidence="1 2">
    <name type="scientific">Diplogelasinospora grovesii</name>
    <dbReference type="NCBI Taxonomy" id="303347"/>
    <lineage>
        <taxon>Eukaryota</taxon>
        <taxon>Fungi</taxon>
        <taxon>Dikarya</taxon>
        <taxon>Ascomycota</taxon>
        <taxon>Pezizomycotina</taxon>
        <taxon>Sordariomycetes</taxon>
        <taxon>Sordariomycetidae</taxon>
        <taxon>Sordariales</taxon>
        <taxon>Diplogelasinosporaceae</taxon>
        <taxon>Diplogelasinospora</taxon>
    </lineage>
</organism>
<comment type="caution">
    <text evidence="1">The sequence shown here is derived from an EMBL/GenBank/DDBJ whole genome shotgun (WGS) entry which is preliminary data.</text>
</comment>
<dbReference type="AlphaFoldDB" id="A0AAN6NFF5"/>
<dbReference type="Proteomes" id="UP001303473">
    <property type="component" value="Unassembled WGS sequence"/>
</dbReference>
<protein>
    <submittedName>
        <fullName evidence="1">Uncharacterized protein</fullName>
    </submittedName>
</protein>
<reference evidence="2" key="1">
    <citation type="journal article" date="2023" name="Mol. Phylogenet. Evol.">
        <title>Genome-scale phylogeny and comparative genomics of the fungal order Sordariales.</title>
        <authorList>
            <person name="Hensen N."/>
            <person name="Bonometti L."/>
            <person name="Westerberg I."/>
            <person name="Brannstrom I.O."/>
            <person name="Guillou S."/>
            <person name="Cros-Aarteil S."/>
            <person name="Calhoun S."/>
            <person name="Haridas S."/>
            <person name="Kuo A."/>
            <person name="Mondo S."/>
            <person name="Pangilinan J."/>
            <person name="Riley R."/>
            <person name="LaButti K."/>
            <person name="Andreopoulos B."/>
            <person name="Lipzen A."/>
            <person name="Chen C."/>
            <person name="Yan M."/>
            <person name="Daum C."/>
            <person name="Ng V."/>
            <person name="Clum A."/>
            <person name="Steindorff A."/>
            <person name="Ohm R.A."/>
            <person name="Martin F."/>
            <person name="Silar P."/>
            <person name="Natvig D.O."/>
            <person name="Lalanne C."/>
            <person name="Gautier V."/>
            <person name="Ament-Velasquez S.L."/>
            <person name="Kruys A."/>
            <person name="Hutchinson M.I."/>
            <person name="Powell A.J."/>
            <person name="Barry K."/>
            <person name="Miller A.N."/>
            <person name="Grigoriev I.V."/>
            <person name="Debuchy R."/>
            <person name="Gladieux P."/>
            <person name="Hiltunen Thoren M."/>
            <person name="Johannesson H."/>
        </authorList>
    </citation>
    <scope>NUCLEOTIDE SEQUENCE [LARGE SCALE GENOMIC DNA]</scope>
    <source>
        <strain evidence="2">CBS 340.73</strain>
    </source>
</reference>
<dbReference type="EMBL" id="MU853759">
    <property type="protein sequence ID" value="KAK3944505.1"/>
    <property type="molecule type" value="Genomic_DNA"/>
</dbReference>
<accession>A0AAN6NFF5</accession>
<evidence type="ECO:0000313" key="2">
    <source>
        <dbReference type="Proteomes" id="UP001303473"/>
    </source>
</evidence>